<feature type="transmembrane region" description="Helical" evidence="7">
    <location>
        <begin position="156"/>
        <end position="178"/>
    </location>
</feature>
<dbReference type="InterPro" id="IPR002293">
    <property type="entry name" value="AA/rel_permease1"/>
</dbReference>
<evidence type="ECO:0000256" key="5">
    <source>
        <dbReference type="ARBA" id="ARBA00023136"/>
    </source>
</evidence>
<keyword evidence="9" id="KW-1185">Reference proteome</keyword>
<dbReference type="Proteomes" id="UP000313359">
    <property type="component" value="Unassembled WGS sequence"/>
</dbReference>
<evidence type="ECO:0000256" key="2">
    <source>
        <dbReference type="ARBA" id="ARBA00022448"/>
    </source>
</evidence>
<organism evidence="8 9">
    <name type="scientific">Lentinus tigrinus ALCF2SS1-6</name>
    <dbReference type="NCBI Taxonomy" id="1328759"/>
    <lineage>
        <taxon>Eukaryota</taxon>
        <taxon>Fungi</taxon>
        <taxon>Dikarya</taxon>
        <taxon>Basidiomycota</taxon>
        <taxon>Agaricomycotina</taxon>
        <taxon>Agaricomycetes</taxon>
        <taxon>Polyporales</taxon>
        <taxon>Polyporaceae</taxon>
        <taxon>Lentinus</taxon>
    </lineage>
</organism>
<evidence type="ECO:0000256" key="3">
    <source>
        <dbReference type="ARBA" id="ARBA00022692"/>
    </source>
</evidence>
<dbReference type="Gene3D" id="1.20.1740.10">
    <property type="entry name" value="Amino acid/polyamine transporter I"/>
    <property type="match status" value="1"/>
</dbReference>
<evidence type="ECO:0000313" key="9">
    <source>
        <dbReference type="Proteomes" id="UP000313359"/>
    </source>
</evidence>
<sequence>MEKTSSTEVSVQDALPTTQPSDLEAKQDGGGIVSDAAILASLGYKQEFKRAFSPVEVFGLGFSIIGVFPSIASVLVFAIPYGGPVALVWGWAICCFFLMFIAFAIAELGSAAPTSGGLYYWTWTFATPRWRNVLSWIVGSSSLMSCIFADSNSIGLIAGLAGVDWGCAVQVMAAVSISTDESFVPTTGQIYGLFIALLICHGIVASLATHVIARLQGFYITFNVLLCLAVIISLAVATPSDFRNSASYAFGGFTKLYDWPNGFAFVLSFLAPLWTVGGFDTAVHISEEATNARTAVPWAIISGVGAAGVLGWAINIALAFNMGKDMESIVSNPIGQPMATILFNSLGRNGTLAIWAVVVVAQFLMGSGSLIAASRQVFAFARDGALPFSRIVCRVNPYTQTPVNAVWSSVLIALLFGLLAFAGPAANSAIFSLAIAGQYIAYAIPIMCRFLGGKAWKPGPFSLGRLGLPVAVVAVSWMIFSIVIVAFPAAPAPDTEGMNYMSVVMGGWVDGSSSASRKHWFNGPQTTLDGGRRSGPITVSNEDSVSSQSDGEKRRDV</sequence>
<dbReference type="AlphaFoldDB" id="A0A5C2SNH2"/>
<feature type="transmembrane region" description="Helical" evidence="7">
    <location>
        <begin position="86"/>
        <end position="110"/>
    </location>
</feature>
<dbReference type="EMBL" id="ML122252">
    <property type="protein sequence ID" value="RPD65353.1"/>
    <property type="molecule type" value="Genomic_DNA"/>
</dbReference>
<keyword evidence="3 7" id="KW-0812">Transmembrane</keyword>
<dbReference type="PANTHER" id="PTHR45649:SF6">
    <property type="entry name" value="GABA-SPECIFIC PERMEASE"/>
    <property type="match status" value="1"/>
</dbReference>
<name>A0A5C2SNH2_9APHY</name>
<evidence type="ECO:0000256" key="1">
    <source>
        <dbReference type="ARBA" id="ARBA00004141"/>
    </source>
</evidence>
<keyword evidence="2" id="KW-0813">Transport</keyword>
<feature type="transmembrane region" description="Helical" evidence="7">
    <location>
        <begin position="220"/>
        <end position="242"/>
    </location>
</feature>
<dbReference type="InterPro" id="IPR004840">
    <property type="entry name" value="Amino_acid_permease_CS"/>
</dbReference>
<dbReference type="PROSITE" id="PS00218">
    <property type="entry name" value="AMINO_ACID_PERMEASE_1"/>
    <property type="match status" value="1"/>
</dbReference>
<comment type="subcellular location">
    <subcellularLocation>
        <location evidence="1">Membrane</location>
        <topology evidence="1">Multi-pass membrane protein</topology>
    </subcellularLocation>
</comment>
<accession>A0A5C2SNH2</accession>
<protein>
    <submittedName>
        <fullName evidence="8">APC amino acid permease</fullName>
    </submittedName>
</protein>
<evidence type="ECO:0000313" key="8">
    <source>
        <dbReference type="EMBL" id="RPD65353.1"/>
    </source>
</evidence>
<feature type="transmembrane region" description="Helical" evidence="7">
    <location>
        <begin position="352"/>
        <end position="373"/>
    </location>
</feature>
<dbReference type="PIRSF" id="PIRSF006060">
    <property type="entry name" value="AA_transporter"/>
    <property type="match status" value="1"/>
</dbReference>
<dbReference type="GO" id="GO:0016020">
    <property type="term" value="C:membrane"/>
    <property type="evidence" value="ECO:0007669"/>
    <property type="project" value="UniProtKB-SubCell"/>
</dbReference>
<dbReference type="GO" id="GO:0022857">
    <property type="term" value="F:transmembrane transporter activity"/>
    <property type="evidence" value="ECO:0007669"/>
    <property type="project" value="InterPro"/>
</dbReference>
<keyword evidence="5 7" id="KW-0472">Membrane</keyword>
<feature type="transmembrane region" description="Helical" evidence="7">
    <location>
        <begin position="404"/>
        <end position="423"/>
    </location>
</feature>
<proteinExistence type="predicted"/>
<evidence type="ECO:0000256" key="6">
    <source>
        <dbReference type="SAM" id="MobiDB-lite"/>
    </source>
</evidence>
<keyword evidence="4 7" id="KW-1133">Transmembrane helix</keyword>
<dbReference type="STRING" id="1328759.A0A5C2SNH2"/>
<dbReference type="PANTHER" id="PTHR45649">
    <property type="entry name" value="AMINO-ACID PERMEASE BAT1"/>
    <property type="match status" value="1"/>
</dbReference>
<feature type="transmembrane region" description="Helical" evidence="7">
    <location>
        <begin position="429"/>
        <end position="451"/>
    </location>
</feature>
<reference evidence="8" key="1">
    <citation type="journal article" date="2018" name="Genome Biol. Evol.">
        <title>Genomics and development of Lentinus tigrinus, a white-rot wood-decaying mushroom with dimorphic fruiting bodies.</title>
        <authorList>
            <person name="Wu B."/>
            <person name="Xu Z."/>
            <person name="Knudson A."/>
            <person name="Carlson A."/>
            <person name="Chen N."/>
            <person name="Kovaka S."/>
            <person name="LaButti K."/>
            <person name="Lipzen A."/>
            <person name="Pennachio C."/>
            <person name="Riley R."/>
            <person name="Schakwitz W."/>
            <person name="Umezawa K."/>
            <person name="Ohm R.A."/>
            <person name="Grigoriev I.V."/>
            <person name="Nagy L.G."/>
            <person name="Gibbons J."/>
            <person name="Hibbett D."/>
        </authorList>
    </citation>
    <scope>NUCLEOTIDE SEQUENCE [LARGE SCALE GENOMIC DNA]</scope>
    <source>
        <strain evidence="8">ALCF2SS1-6</strain>
    </source>
</reference>
<feature type="transmembrane region" description="Helical" evidence="7">
    <location>
        <begin position="295"/>
        <end position="320"/>
    </location>
</feature>
<feature type="transmembrane region" description="Helical" evidence="7">
    <location>
        <begin position="190"/>
        <end position="213"/>
    </location>
</feature>
<dbReference type="Pfam" id="PF13520">
    <property type="entry name" value="AA_permease_2"/>
    <property type="match status" value="1"/>
</dbReference>
<feature type="transmembrane region" description="Helical" evidence="7">
    <location>
        <begin position="463"/>
        <end position="490"/>
    </location>
</feature>
<dbReference type="OrthoDB" id="4476201at2759"/>
<evidence type="ECO:0000256" key="7">
    <source>
        <dbReference type="SAM" id="Phobius"/>
    </source>
</evidence>
<feature type="compositionally biased region" description="Polar residues" evidence="6">
    <location>
        <begin position="1"/>
        <end position="21"/>
    </location>
</feature>
<evidence type="ECO:0000256" key="4">
    <source>
        <dbReference type="ARBA" id="ARBA00022989"/>
    </source>
</evidence>
<feature type="compositionally biased region" description="Polar residues" evidence="6">
    <location>
        <begin position="537"/>
        <end position="549"/>
    </location>
</feature>
<feature type="region of interest" description="Disordered" evidence="6">
    <location>
        <begin position="520"/>
        <end position="557"/>
    </location>
</feature>
<dbReference type="GO" id="GO:0006865">
    <property type="term" value="P:amino acid transport"/>
    <property type="evidence" value="ECO:0007669"/>
    <property type="project" value="InterPro"/>
</dbReference>
<gene>
    <name evidence="8" type="ORF">L227DRAFT_583319</name>
</gene>
<feature type="transmembrane region" description="Helical" evidence="7">
    <location>
        <begin position="262"/>
        <end position="283"/>
    </location>
</feature>
<feature type="region of interest" description="Disordered" evidence="6">
    <location>
        <begin position="1"/>
        <end position="28"/>
    </location>
</feature>
<feature type="transmembrane region" description="Helical" evidence="7">
    <location>
        <begin position="57"/>
        <end position="79"/>
    </location>
</feature>